<feature type="region of interest" description="Disordered" evidence="1">
    <location>
        <begin position="154"/>
        <end position="432"/>
    </location>
</feature>
<reference evidence="3 4" key="1">
    <citation type="journal article" date="2017" name="Nat. Commun.">
        <title>Genome assembly with in vitro proximity ligation data and whole-genome triplication in lettuce.</title>
        <authorList>
            <person name="Reyes-Chin-Wo S."/>
            <person name="Wang Z."/>
            <person name="Yang X."/>
            <person name="Kozik A."/>
            <person name="Arikit S."/>
            <person name="Song C."/>
            <person name="Xia L."/>
            <person name="Froenicke L."/>
            <person name="Lavelle D.O."/>
            <person name="Truco M.J."/>
            <person name="Xia R."/>
            <person name="Zhu S."/>
            <person name="Xu C."/>
            <person name="Xu H."/>
            <person name="Xu X."/>
            <person name="Cox K."/>
            <person name="Korf I."/>
            <person name="Meyers B.C."/>
            <person name="Michelmore R.W."/>
        </authorList>
    </citation>
    <scope>NUCLEOTIDE SEQUENCE [LARGE SCALE GENOMIC DNA]</scope>
    <source>
        <strain evidence="4">cv. Salinas</strain>
        <tissue evidence="3">Seedlings</tissue>
    </source>
</reference>
<dbReference type="PANTHER" id="PTHR31344:SF13">
    <property type="entry name" value="EEIG1_EHBP1 PROTEIN AMINO-TERMINAL DOMAIN PROTEIN"/>
    <property type="match status" value="1"/>
</dbReference>
<gene>
    <name evidence="3" type="ORF">LSAT_V11C300113240</name>
</gene>
<feature type="compositionally biased region" description="Low complexity" evidence="1">
    <location>
        <begin position="161"/>
        <end position="171"/>
    </location>
</feature>
<sequence length="923" mass="101888">MVLGLRSKHRKDGSIQVNYLVHVQEIKPWSSPVQFLDPSQCLSLVWENGDQMSGYLSPTLIDSKIEFNQSFILPLTLRRDKRDRDKFQKNCLEFHLYEPRKDKPNKDQLLGSAIVNLGDYGIIENILSVSVPISSKKSSKSVAQPVLFLNIQSNDKDETNSSSKSSLSKQSSMEKYGQESASEVTNDGELGIASFTDDDDDDDDADDDSKHSSYKNDKDSMEGTKQGNGKHPVLPLGMESTSKHPERSMTSVRKEPASPFLQSSFSTMGSQNKTGEPKTRMRILEPKNGSHGVQEDKEGNPPPVITNSVSKVASLHEQSGNSEATKEDMSEPESGQGEEKKQFSEDNLVGKFLASRKQDKLRSNTLVSSRKQPGGQGQVQGQGSNKLKHLKSVQIPKSGGISGNGIPPASPNRDKDKGVKSELSGVSKSEERSRIEMLEEELRETAAIEAGLYSIVAEHGSSTNKVHAPARRLSRFYLHSCKQNLQERRVNAAKAIVSGLVLVSKSCGNDVPRLTFWLSNSVMLRGIVSQSVGDSHSKNKHGSMKVPDNWRDPQTFIVALEKVEAWMFSRIVESVWWQTLTPHMQASSTKMMGLNSKKTSGSKNGLGNQQGNLSVELWKKAFKDACERLCPTRAGGHECGCLPILPRLVMEQLVGRLDVAMFNAILRESEEDMPTDPLSDPIGDLRVLPIPAGRSSFGAGAQLKNTIGTWSRWLTDLFGIEDNDSHEAESDDVVDNKFDTNFKAFRLLHALSDLMMLPFEMLGDKSIRKEVCPTFSTPLIRRVVCSFVPDEFSPNPIPNSLIEVLDAEIQDEEIEAFDGSHSQIHFPCIAASSTYTPPPSHSLSGVINMEGTQSLRRSSSSVSVLKKSYTSDDELDELDSPLTSIITDSSRVSSSSKGLQWVPKGGRSIARYQLLREVWKDGE</sequence>
<dbReference type="EMBL" id="NBSK02000003">
    <property type="protein sequence ID" value="KAJ0218773.1"/>
    <property type="molecule type" value="Genomic_DNA"/>
</dbReference>
<protein>
    <recommendedName>
        <fullName evidence="2">C2 NT-type domain-containing protein</fullName>
    </recommendedName>
</protein>
<dbReference type="InterPro" id="IPR019448">
    <property type="entry name" value="NT-C2"/>
</dbReference>
<feature type="compositionally biased region" description="Basic and acidic residues" evidence="1">
    <location>
        <begin position="208"/>
        <end position="222"/>
    </location>
</feature>
<evidence type="ECO:0000259" key="2">
    <source>
        <dbReference type="PROSITE" id="PS51840"/>
    </source>
</evidence>
<feature type="compositionally biased region" description="Basic and acidic residues" evidence="1">
    <location>
        <begin position="241"/>
        <end position="256"/>
    </location>
</feature>
<feature type="domain" description="C2 NT-type" evidence="2">
    <location>
        <begin position="7"/>
        <end position="155"/>
    </location>
</feature>
<proteinExistence type="predicted"/>
<evidence type="ECO:0000256" key="1">
    <source>
        <dbReference type="SAM" id="MobiDB-lite"/>
    </source>
</evidence>
<name>A0A9R1W7E0_LACSA</name>
<dbReference type="AlphaFoldDB" id="A0A9R1W7E0"/>
<evidence type="ECO:0000313" key="4">
    <source>
        <dbReference type="Proteomes" id="UP000235145"/>
    </source>
</evidence>
<dbReference type="Proteomes" id="UP000235145">
    <property type="component" value="Unassembled WGS sequence"/>
</dbReference>
<feature type="compositionally biased region" description="Acidic residues" evidence="1">
    <location>
        <begin position="196"/>
        <end position="207"/>
    </location>
</feature>
<dbReference type="GO" id="GO:0005643">
    <property type="term" value="C:nuclear pore"/>
    <property type="evidence" value="ECO:0007669"/>
    <property type="project" value="InterPro"/>
</dbReference>
<dbReference type="Pfam" id="PF10358">
    <property type="entry name" value="NT-C2"/>
    <property type="match status" value="1"/>
</dbReference>
<feature type="compositionally biased region" description="Polar residues" evidence="1">
    <location>
        <begin position="260"/>
        <end position="274"/>
    </location>
</feature>
<evidence type="ECO:0000313" key="3">
    <source>
        <dbReference type="EMBL" id="KAJ0218773.1"/>
    </source>
</evidence>
<dbReference type="OrthoDB" id="20172at2759"/>
<accession>A0A9R1W7E0</accession>
<dbReference type="PANTHER" id="PTHR31344">
    <property type="entry name" value="NUCLEAR PORE COMPLEX PROTEIN NUP205"/>
    <property type="match status" value="1"/>
</dbReference>
<feature type="compositionally biased region" description="Polar residues" evidence="1">
    <location>
        <begin position="305"/>
        <end position="323"/>
    </location>
</feature>
<dbReference type="InterPro" id="IPR021827">
    <property type="entry name" value="Nup186/Nup192/Nup205"/>
</dbReference>
<feature type="compositionally biased region" description="Basic and acidic residues" evidence="1">
    <location>
        <begin position="275"/>
        <end position="285"/>
    </location>
</feature>
<keyword evidence="4" id="KW-1185">Reference proteome</keyword>
<comment type="caution">
    <text evidence="3">The sequence shown here is derived from an EMBL/GenBank/DDBJ whole genome shotgun (WGS) entry which is preliminary data.</text>
</comment>
<dbReference type="PROSITE" id="PS51840">
    <property type="entry name" value="C2_NT"/>
    <property type="match status" value="1"/>
</dbReference>
<organism evidence="3 4">
    <name type="scientific">Lactuca sativa</name>
    <name type="common">Garden lettuce</name>
    <dbReference type="NCBI Taxonomy" id="4236"/>
    <lineage>
        <taxon>Eukaryota</taxon>
        <taxon>Viridiplantae</taxon>
        <taxon>Streptophyta</taxon>
        <taxon>Embryophyta</taxon>
        <taxon>Tracheophyta</taxon>
        <taxon>Spermatophyta</taxon>
        <taxon>Magnoliopsida</taxon>
        <taxon>eudicotyledons</taxon>
        <taxon>Gunneridae</taxon>
        <taxon>Pentapetalae</taxon>
        <taxon>asterids</taxon>
        <taxon>campanulids</taxon>
        <taxon>Asterales</taxon>
        <taxon>Asteraceae</taxon>
        <taxon>Cichorioideae</taxon>
        <taxon>Cichorieae</taxon>
        <taxon>Lactucinae</taxon>
        <taxon>Lactuca</taxon>
    </lineage>
</organism>